<sequence length="146" mass="15714">MAQEKLSSSISQETVVSAFLPQPSQPGSLVTTMQDPQSYTLPCHAASAVSQRSPRSISQVITIRCFSLSPLTSISFTLIIVPPSQTGTNFNSCYTPQFRLTPPSITKRTSTLQSPTSQKKFTPPSTRVASPNISSTRSHSSLSPPE</sequence>
<feature type="compositionally biased region" description="Low complexity" evidence="1">
    <location>
        <begin position="134"/>
        <end position="146"/>
    </location>
</feature>
<dbReference type="Proteomes" id="UP000887116">
    <property type="component" value="Unassembled WGS sequence"/>
</dbReference>
<evidence type="ECO:0000256" key="1">
    <source>
        <dbReference type="SAM" id="MobiDB-lite"/>
    </source>
</evidence>
<feature type="region of interest" description="Disordered" evidence="1">
    <location>
        <begin position="100"/>
        <end position="146"/>
    </location>
</feature>
<proteinExistence type="predicted"/>
<protein>
    <submittedName>
        <fullName evidence="2">Uncharacterized protein</fullName>
    </submittedName>
</protein>
<comment type="caution">
    <text evidence="2">The sequence shown here is derived from an EMBL/GenBank/DDBJ whole genome shotgun (WGS) entry which is preliminary data.</text>
</comment>
<accession>A0A8X6KJX1</accession>
<evidence type="ECO:0000313" key="2">
    <source>
        <dbReference type="EMBL" id="GFQ74133.1"/>
    </source>
</evidence>
<gene>
    <name evidence="2" type="ORF">TNCT_229971</name>
</gene>
<name>A0A8X6KJX1_TRICU</name>
<dbReference type="AlphaFoldDB" id="A0A8X6KJX1"/>
<organism evidence="2 3">
    <name type="scientific">Trichonephila clavata</name>
    <name type="common">Joro spider</name>
    <name type="synonym">Nephila clavata</name>
    <dbReference type="NCBI Taxonomy" id="2740835"/>
    <lineage>
        <taxon>Eukaryota</taxon>
        <taxon>Metazoa</taxon>
        <taxon>Ecdysozoa</taxon>
        <taxon>Arthropoda</taxon>
        <taxon>Chelicerata</taxon>
        <taxon>Arachnida</taxon>
        <taxon>Araneae</taxon>
        <taxon>Araneomorphae</taxon>
        <taxon>Entelegynae</taxon>
        <taxon>Araneoidea</taxon>
        <taxon>Nephilidae</taxon>
        <taxon>Trichonephila</taxon>
    </lineage>
</organism>
<reference evidence="2" key="1">
    <citation type="submission" date="2020-07" db="EMBL/GenBank/DDBJ databases">
        <title>Multicomponent nature underlies the extraordinary mechanical properties of spider dragline silk.</title>
        <authorList>
            <person name="Kono N."/>
            <person name="Nakamura H."/>
            <person name="Mori M."/>
            <person name="Yoshida Y."/>
            <person name="Ohtoshi R."/>
            <person name="Malay A.D."/>
            <person name="Moran D.A.P."/>
            <person name="Tomita M."/>
            <person name="Numata K."/>
            <person name="Arakawa K."/>
        </authorList>
    </citation>
    <scope>NUCLEOTIDE SEQUENCE</scope>
</reference>
<keyword evidence="3" id="KW-1185">Reference proteome</keyword>
<evidence type="ECO:0000313" key="3">
    <source>
        <dbReference type="Proteomes" id="UP000887116"/>
    </source>
</evidence>
<dbReference type="EMBL" id="BMAO01011495">
    <property type="protein sequence ID" value="GFQ74133.1"/>
    <property type="molecule type" value="Genomic_DNA"/>
</dbReference>
<feature type="compositionally biased region" description="Polar residues" evidence="1">
    <location>
        <begin position="103"/>
        <end position="133"/>
    </location>
</feature>